<name>A0A9E8S0R2_9BACI</name>
<keyword evidence="1" id="KW-0812">Transmembrane</keyword>
<organism evidence="2 3">
    <name type="scientific">Fervidibacillus halotolerans</name>
    <dbReference type="NCBI Taxonomy" id="2980027"/>
    <lineage>
        <taxon>Bacteria</taxon>
        <taxon>Bacillati</taxon>
        <taxon>Bacillota</taxon>
        <taxon>Bacilli</taxon>
        <taxon>Bacillales</taxon>
        <taxon>Bacillaceae</taxon>
        <taxon>Fervidibacillus</taxon>
    </lineage>
</organism>
<reference evidence="2" key="1">
    <citation type="submission" date="2022-09" db="EMBL/GenBank/DDBJ databases">
        <title>Complete Genomes of Fervidibacillus albus and Fervidibacillus halotolerans isolated from tidal flat sediments.</title>
        <authorList>
            <person name="Kwon K.K."/>
            <person name="Yang S.-H."/>
            <person name="Park M.J."/>
            <person name="Oh H.-M."/>
        </authorList>
    </citation>
    <scope>NUCLEOTIDE SEQUENCE</scope>
    <source>
        <strain evidence="2">MEBiC13594</strain>
    </source>
</reference>
<dbReference type="EMBL" id="CP106877">
    <property type="protein sequence ID" value="WAA12812.1"/>
    <property type="molecule type" value="Genomic_DNA"/>
</dbReference>
<keyword evidence="3" id="KW-1185">Reference proteome</keyword>
<evidence type="ECO:0008006" key="4">
    <source>
        <dbReference type="Google" id="ProtNLM"/>
    </source>
</evidence>
<accession>A0A9E8S0R2</accession>
<evidence type="ECO:0000313" key="3">
    <source>
        <dbReference type="Proteomes" id="UP001164726"/>
    </source>
</evidence>
<dbReference type="AlphaFoldDB" id="A0A9E8S0R2"/>
<dbReference type="RefSeq" id="WP_275420944.1">
    <property type="nucleotide sequence ID" value="NZ_CP106877.1"/>
</dbReference>
<dbReference type="Proteomes" id="UP001164726">
    <property type="component" value="Chromosome"/>
</dbReference>
<protein>
    <recommendedName>
        <fullName evidence="4">Transmembrane protein</fullName>
    </recommendedName>
</protein>
<sequence length="50" mass="5767">MEKKSNNGERLRQSMTISNGSLMIFFENKIAFVLILLSFLSLPNHSKRPQ</sequence>
<evidence type="ECO:0000256" key="1">
    <source>
        <dbReference type="SAM" id="Phobius"/>
    </source>
</evidence>
<keyword evidence="1" id="KW-1133">Transmembrane helix</keyword>
<feature type="transmembrane region" description="Helical" evidence="1">
    <location>
        <begin position="21"/>
        <end position="42"/>
    </location>
</feature>
<keyword evidence="1" id="KW-0472">Membrane</keyword>
<proteinExistence type="predicted"/>
<dbReference type="KEGG" id="fhl:OE105_01315"/>
<evidence type="ECO:0000313" key="2">
    <source>
        <dbReference type="EMBL" id="WAA12812.1"/>
    </source>
</evidence>
<gene>
    <name evidence="2" type="ORF">OE105_01315</name>
</gene>